<feature type="region of interest" description="Disordered" evidence="1">
    <location>
        <begin position="1"/>
        <end position="40"/>
    </location>
</feature>
<accession>A0A6J5YJM6</accession>
<proteinExistence type="predicted"/>
<feature type="region of interest" description="Disordered" evidence="1">
    <location>
        <begin position="66"/>
        <end position="89"/>
    </location>
</feature>
<sequence>MLPPDLDDEPAVRSFEPVEDHGEALPRFGPETQRPEVGDQISHRHHCIEHGDIDVLALTGAVAVTQRREHTDGSEQCSTDVAERTDRRHHGRTTRLEFVVVDAAHGFGDRRVGRPSVVWGLDGVAESGDREVHDGGVDGGDVFVTESHTGECTALEVLAHDVELGGEVEDELTTFGRFEIDTDRTLVEVVAQIGGTDGASLGISDGRLRTPPEVAAFHALDLDDISTHARQQLCGVGECLHLLEGEDANAIERFAVLNGVGIGDCSEFHGADVTGRRRGDSRLRPG</sequence>
<evidence type="ECO:0000313" key="2">
    <source>
        <dbReference type="EMBL" id="CAB4324757.1"/>
    </source>
</evidence>
<protein>
    <submittedName>
        <fullName evidence="2">Unannotated protein</fullName>
    </submittedName>
</protein>
<organism evidence="2">
    <name type="scientific">freshwater metagenome</name>
    <dbReference type="NCBI Taxonomy" id="449393"/>
    <lineage>
        <taxon>unclassified sequences</taxon>
        <taxon>metagenomes</taxon>
        <taxon>ecological metagenomes</taxon>
    </lineage>
</organism>
<name>A0A6J5YJM6_9ZZZZ</name>
<evidence type="ECO:0000256" key="1">
    <source>
        <dbReference type="SAM" id="MobiDB-lite"/>
    </source>
</evidence>
<gene>
    <name evidence="2" type="ORF">UFOPK1392_02533</name>
</gene>
<dbReference type="AlphaFoldDB" id="A0A6J5YJM6"/>
<reference evidence="2" key="1">
    <citation type="submission" date="2020-05" db="EMBL/GenBank/DDBJ databases">
        <authorList>
            <person name="Chiriac C."/>
            <person name="Salcher M."/>
            <person name="Ghai R."/>
            <person name="Kavagutti S V."/>
        </authorList>
    </citation>
    <scope>NUCLEOTIDE SEQUENCE</scope>
</reference>
<dbReference type="EMBL" id="CAEMXZ010000213">
    <property type="protein sequence ID" value="CAB4324757.1"/>
    <property type="molecule type" value="Genomic_DNA"/>
</dbReference>